<name>A0A841EJV2_9ACTN</name>
<dbReference type="Proteomes" id="UP000578077">
    <property type="component" value="Unassembled WGS sequence"/>
</dbReference>
<accession>A0A841EJV2</accession>
<reference evidence="2 3" key="1">
    <citation type="submission" date="2020-08" db="EMBL/GenBank/DDBJ databases">
        <title>Sequencing the genomes of 1000 actinobacteria strains.</title>
        <authorList>
            <person name="Klenk H.-P."/>
        </authorList>
    </citation>
    <scope>NUCLEOTIDE SEQUENCE [LARGE SCALE GENOMIC DNA]</scope>
    <source>
        <strain evidence="2 3">DSM 44593</strain>
    </source>
</reference>
<evidence type="ECO:0000313" key="2">
    <source>
        <dbReference type="EMBL" id="MBB6001303.1"/>
    </source>
</evidence>
<dbReference type="AlphaFoldDB" id="A0A841EJV2"/>
<sequence length="56" mass="5542">MSQTQAPTTGPGGTGPEPGPVVVAEHLPAAAAPPPGLSTTPATSVRNGWPAWKRSV</sequence>
<comment type="caution">
    <text evidence="2">The sequence shown here is derived from an EMBL/GenBank/DDBJ whole genome shotgun (WGS) entry which is preliminary data.</text>
</comment>
<evidence type="ECO:0000313" key="3">
    <source>
        <dbReference type="Proteomes" id="UP000578077"/>
    </source>
</evidence>
<dbReference type="EMBL" id="JACHLY010000002">
    <property type="protein sequence ID" value="MBB6001303.1"/>
    <property type="molecule type" value="Genomic_DNA"/>
</dbReference>
<gene>
    <name evidence="2" type="ORF">HNR25_005132</name>
</gene>
<evidence type="ECO:0000256" key="1">
    <source>
        <dbReference type="SAM" id="MobiDB-lite"/>
    </source>
</evidence>
<organism evidence="2 3">
    <name type="scientific">Streptomonospora salina</name>
    <dbReference type="NCBI Taxonomy" id="104205"/>
    <lineage>
        <taxon>Bacteria</taxon>
        <taxon>Bacillati</taxon>
        <taxon>Actinomycetota</taxon>
        <taxon>Actinomycetes</taxon>
        <taxon>Streptosporangiales</taxon>
        <taxon>Nocardiopsidaceae</taxon>
        <taxon>Streptomonospora</taxon>
    </lineage>
</organism>
<keyword evidence="3" id="KW-1185">Reference proteome</keyword>
<feature type="compositionally biased region" description="Low complexity" evidence="1">
    <location>
        <begin position="20"/>
        <end position="30"/>
    </location>
</feature>
<feature type="region of interest" description="Disordered" evidence="1">
    <location>
        <begin position="1"/>
        <end position="56"/>
    </location>
</feature>
<proteinExistence type="predicted"/>
<protein>
    <submittedName>
        <fullName evidence="2">Uncharacterized protein</fullName>
    </submittedName>
</protein>